<dbReference type="Pfam" id="PF13280">
    <property type="entry name" value="WYL"/>
    <property type="match status" value="1"/>
</dbReference>
<feature type="domain" description="Helix-turn-helix type 11" evidence="1">
    <location>
        <begin position="11"/>
        <end position="60"/>
    </location>
</feature>
<dbReference type="AlphaFoldDB" id="A0A3B1BM64"/>
<dbReference type="InterPro" id="IPR013196">
    <property type="entry name" value="HTH_11"/>
</dbReference>
<dbReference type="PANTHER" id="PTHR34580:SF3">
    <property type="entry name" value="PROTEIN PAFB"/>
    <property type="match status" value="1"/>
</dbReference>
<dbReference type="PANTHER" id="PTHR34580">
    <property type="match status" value="1"/>
</dbReference>
<name>A0A3B1BM64_9ZZZZ</name>
<evidence type="ECO:0000259" key="1">
    <source>
        <dbReference type="Pfam" id="PF08279"/>
    </source>
</evidence>
<feature type="domain" description="WYL" evidence="2">
    <location>
        <begin position="142"/>
        <end position="208"/>
    </location>
</feature>
<feature type="domain" description="WCX" evidence="3">
    <location>
        <begin position="239"/>
        <end position="314"/>
    </location>
</feature>
<dbReference type="Pfam" id="PF08279">
    <property type="entry name" value="HTH_11"/>
    <property type="match status" value="1"/>
</dbReference>
<reference evidence="4" key="1">
    <citation type="submission" date="2018-06" db="EMBL/GenBank/DDBJ databases">
        <authorList>
            <person name="Zhirakovskaya E."/>
        </authorList>
    </citation>
    <scope>NUCLEOTIDE SEQUENCE</scope>
</reference>
<evidence type="ECO:0008006" key="5">
    <source>
        <dbReference type="Google" id="ProtNLM"/>
    </source>
</evidence>
<evidence type="ECO:0000259" key="3">
    <source>
        <dbReference type="Pfam" id="PF25583"/>
    </source>
</evidence>
<proteinExistence type="predicted"/>
<dbReference type="PROSITE" id="PS52050">
    <property type="entry name" value="WYL"/>
    <property type="match status" value="1"/>
</dbReference>
<dbReference type="InterPro" id="IPR036388">
    <property type="entry name" value="WH-like_DNA-bd_sf"/>
</dbReference>
<gene>
    <name evidence="4" type="ORF">MNBD_GAMMA24-1134</name>
</gene>
<protein>
    <recommendedName>
        <fullName evidence="5">Transcriptional regulator</fullName>
    </recommendedName>
</protein>
<accession>A0A3B1BM64</accession>
<organism evidence="4">
    <name type="scientific">hydrothermal vent metagenome</name>
    <dbReference type="NCBI Taxonomy" id="652676"/>
    <lineage>
        <taxon>unclassified sequences</taxon>
        <taxon>metagenomes</taxon>
        <taxon>ecological metagenomes</taxon>
    </lineage>
</organism>
<dbReference type="Gene3D" id="1.10.10.10">
    <property type="entry name" value="Winged helix-like DNA-binding domain superfamily/Winged helix DNA-binding domain"/>
    <property type="match status" value="1"/>
</dbReference>
<dbReference type="InterPro" id="IPR051534">
    <property type="entry name" value="CBASS_pafABC_assoc_protein"/>
</dbReference>
<evidence type="ECO:0000313" key="4">
    <source>
        <dbReference type="EMBL" id="VAX13283.1"/>
    </source>
</evidence>
<dbReference type="EMBL" id="UOFZ01000107">
    <property type="protein sequence ID" value="VAX13283.1"/>
    <property type="molecule type" value="Genomic_DNA"/>
</dbReference>
<dbReference type="InterPro" id="IPR026881">
    <property type="entry name" value="WYL_dom"/>
</dbReference>
<evidence type="ECO:0000259" key="2">
    <source>
        <dbReference type="Pfam" id="PF13280"/>
    </source>
</evidence>
<sequence length="322" mass="37752">MNRAERIYRLHAALKLPRPISLQALIEKLEVSHATIKRDLAYMRDFMEAPIEYDRRANGYCYRADAEGFELPGLWFNESELFALLATEQLLESVQPGFLTPWIGPLKSRIRKLLEHSGHHNKIVTTRICLQPMAQRPLRQELFSLAASAVLGEHPLEIEYHGRQRATITQRLIHPHRLLHYRDNWYLIAWCEQADDYRTFSLDRIQKAGLSEHQFKPADDNHLQRYISASFGIFTGEAKHWAVLRFSAQRAEWVADEQWHPDQIGQWKGGQYELQIPYSDERELIMEILKYGPDVEVIAPEELRNKVSQYLQQAIQHYQAEK</sequence>
<dbReference type="InterPro" id="IPR057727">
    <property type="entry name" value="WCX_dom"/>
</dbReference>
<dbReference type="Pfam" id="PF25583">
    <property type="entry name" value="WCX"/>
    <property type="match status" value="1"/>
</dbReference>